<dbReference type="AlphaFoldDB" id="A0A1G1WZG5"/>
<reference evidence="14 15" key="1">
    <citation type="journal article" date="2016" name="Nat. Commun.">
        <title>Thousands of microbial genomes shed light on interconnected biogeochemical processes in an aquifer system.</title>
        <authorList>
            <person name="Anantharaman K."/>
            <person name="Brown C.T."/>
            <person name="Hug L.A."/>
            <person name="Sharon I."/>
            <person name="Castelle C.J."/>
            <person name="Probst A.J."/>
            <person name="Thomas B.C."/>
            <person name="Singh A."/>
            <person name="Wilkins M.J."/>
            <person name="Karaoz U."/>
            <person name="Brodie E.L."/>
            <person name="Williams K.H."/>
            <person name="Hubbard S.S."/>
            <person name="Banfield J.F."/>
        </authorList>
    </citation>
    <scope>NUCLEOTIDE SEQUENCE [LARGE SCALE GENOMIC DNA]</scope>
</reference>
<evidence type="ECO:0000256" key="7">
    <source>
        <dbReference type="PIRSR" id="PIRSR000114-1"/>
    </source>
</evidence>
<dbReference type="GO" id="GO:0005975">
    <property type="term" value="P:carbohydrate metabolic process"/>
    <property type="evidence" value="ECO:0007669"/>
    <property type="project" value="InterPro"/>
</dbReference>
<dbReference type="SUPFAM" id="SSF51735">
    <property type="entry name" value="NAD(P)-binding Rossmann-fold domains"/>
    <property type="match status" value="1"/>
</dbReference>
<evidence type="ECO:0000313" key="15">
    <source>
        <dbReference type="Proteomes" id="UP000177528"/>
    </source>
</evidence>
<dbReference type="PANTHER" id="PTHR11728">
    <property type="entry name" value="GLYCEROL-3-PHOSPHATE DEHYDROGENASE"/>
    <property type="match status" value="1"/>
</dbReference>
<dbReference type="InterPro" id="IPR011128">
    <property type="entry name" value="G3P_DH_NAD-dep_N"/>
</dbReference>
<feature type="domain" description="Glycerol-3-phosphate dehydrogenase NAD-dependent N-terminal" evidence="12">
    <location>
        <begin position="43"/>
        <end position="140"/>
    </location>
</feature>
<dbReference type="GO" id="GO:0046168">
    <property type="term" value="P:glycerol-3-phosphate catabolic process"/>
    <property type="evidence" value="ECO:0007669"/>
    <property type="project" value="InterPro"/>
</dbReference>
<dbReference type="Pfam" id="PF07479">
    <property type="entry name" value="NAD_Gly3P_dh_C"/>
    <property type="match status" value="1"/>
</dbReference>
<name>A0A1G1WZG5_9BACT</name>
<dbReference type="EMBL" id="MHHR01000033">
    <property type="protein sequence ID" value="OGY33135.1"/>
    <property type="molecule type" value="Genomic_DNA"/>
</dbReference>
<accession>A0A1G1WZG5</accession>
<evidence type="ECO:0000256" key="5">
    <source>
        <dbReference type="ARBA" id="ARBA00023209"/>
    </source>
</evidence>
<evidence type="ECO:0000256" key="8">
    <source>
        <dbReference type="PIRSR" id="PIRSR000114-2"/>
    </source>
</evidence>
<evidence type="ECO:0000256" key="2">
    <source>
        <dbReference type="ARBA" id="ARBA00022516"/>
    </source>
</evidence>
<evidence type="ECO:0000256" key="1">
    <source>
        <dbReference type="ARBA" id="ARBA00011009"/>
    </source>
</evidence>
<dbReference type="InterPro" id="IPR013328">
    <property type="entry name" value="6PGD_dom2"/>
</dbReference>
<gene>
    <name evidence="14" type="ORF">A3D99_01600</name>
</gene>
<dbReference type="GO" id="GO:0141153">
    <property type="term" value="F:glycerol-3-phosphate dehydrogenase (NADP+) activity"/>
    <property type="evidence" value="ECO:0007669"/>
    <property type="project" value="RHEA"/>
</dbReference>
<dbReference type="GO" id="GO:0005829">
    <property type="term" value="C:cytosol"/>
    <property type="evidence" value="ECO:0007669"/>
    <property type="project" value="TreeGrafter"/>
</dbReference>
<dbReference type="InterPro" id="IPR036291">
    <property type="entry name" value="NAD(P)-bd_dom_sf"/>
</dbReference>
<protein>
    <recommendedName>
        <fullName evidence="11">Glycerol-3-phosphate dehydrogenase</fullName>
        <ecNumber evidence="11">1.1.1.94</ecNumber>
    </recommendedName>
</protein>
<dbReference type="InterPro" id="IPR008927">
    <property type="entry name" value="6-PGluconate_DH-like_C_sf"/>
</dbReference>
<feature type="active site" description="Proton acceptor" evidence="7">
    <location>
        <position position="171"/>
    </location>
</feature>
<evidence type="ECO:0000313" key="14">
    <source>
        <dbReference type="EMBL" id="OGY33135.1"/>
    </source>
</evidence>
<evidence type="ECO:0000256" key="11">
    <source>
        <dbReference type="RuleBase" id="RU000439"/>
    </source>
</evidence>
<evidence type="ECO:0000259" key="13">
    <source>
        <dbReference type="Pfam" id="PF07479"/>
    </source>
</evidence>
<dbReference type="EC" id="1.1.1.94" evidence="11"/>
<keyword evidence="2" id="KW-0444">Lipid biosynthesis</keyword>
<evidence type="ECO:0000256" key="4">
    <source>
        <dbReference type="ARBA" id="ARBA00023098"/>
    </source>
</evidence>
<dbReference type="Gene3D" id="3.40.50.720">
    <property type="entry name" value="NAD(P)-binding Rossmann-like Domain"/>
    <property type="match status" value="1"/>
</dbReference>
<keyword evidence="9 10" id="KW-0520">NAD</keyword>
<evidence type="ECO:0000256" key="10">
    <source>
        <dbReference type="RuleBase" id="RU000437"/>
    </source>
</evidence>
<dbReference type="Gene3D" id="1.10.1040.10">
    <property type="entry name" value="N-(1-d-carboxylethyl)-l-norvaline Dehydrogenase, domain 2"/>
    <property type="match status" value="1"/>
</dbReference>
<organism evidence="14 15">
    <name type="scientific">Candidatus Andersenbacteria bacterium RIFCSPHIGHO2_12_FULL_45_11</name>
    <dbReference type="NCBI Taxonomy" id="1797281"/>
    <lineage>
        <taxon>Bacteria</taxon>
        <taxon>Candidatus Anderseniibacteriota</taxon>
    </lineage>
</organism>
<proteinExistence type="inferred from homology"/>
<dbReference type="PRINTS" id="PR00077">
    <property type="entry name" value="GPDHDRGNASE"/>
</dbReference>
<keyword evidence="5" id="KW-0594">Phospholipid biosynthesis</keyword>
<feature type="binding site" evidence="9">
    <location>
        <position position="235"/>
    </location>
    <ligand>
        <name>NAD(+)</name>
        <dbReference type="ChEBI" id="CHEBI:57540"/>
    </ligand>
</feature>
<sequence length="297" mass="30859">MDMGKIAIIGAGNFGSALAHILSIRSDIMGALWDSDSAKMQKPETLQSVLSGATVIFLCVPSWSLRSAGESIAPLLSPGATVISPTKGLEEKTNKTSDEVLTDIFADNATVALLHGPMLAAEMMEGLPSFATVASASQSTCTDLQELFARTTLTLEYSSDVHGVALAGVLKNIYSIGLGMTEAMRLGSNFRGWYVRAAVREMSKIIVACGGKPETAYTSAGIGDLVATGLSPTSRNCKVGHELVQSGECSTVSEGGESLPQMMQILQTASIVAPIATSIADIVAGRADASTLLKSVL</sequence>
<evidence type="ECO:0000256" key="6">
    <source>
        <dbReference type="ARBA" id="ARBA00023264"/>
    </source>
</evidence>
<dbReference type="SUPFAM" id="SSF48179">
    <property type="entry name" value="6-phosphogluconate dehydrogenase C-terminal domain-like"/>
    <property type="match status" value="1"/>
</dbReference>
<comment type="caution">
    <text evidence="14">The sequence shown here is derived from an EMBL/GenBank/DDBJ whole genome shotgun (WGS) entry which is preliminary data.</text>
</comment>
<comment type="catalytic activity">
    <reaction evidence="11">
        <text>sn-glycerol 3-phosphate + NADP(+) = dihydroxyacetone phosphate + NADPH + H(+)</text>
        <dbReference type="Rhea" id="RHEA:11096"/>
        <dbReference type="ChEBI" id="CHEBI:15378"/>
        <dbReference type="ChEBI" id="CHEBI:57597"/>
        <dbReference type="ChEBI" id="CHEBI:57642"/>
        <dbReference type="ChEBI" id="CHEBI:57783"/>
        <dbReference type="ChEBI" id="CHEBI:58349"/>
        <dbReference type="EC" id="1.1.1.94"/>
    </reaction>
</comment>
<dbReference type="Pfam" id="PF01210">
    <property type="entry name" value="NAD_Gly3P_dh_N"/>
    <property type="match status" value="1"/>
</dbReference>
<keyword evidence="4" id="KW-0443">Lipid metabolism</keyword>
<dbReference type="InterPro" id="IPR006168">
    <property type="entry name" value="G3P_DH_NAD-dep"/>
</dbReference>
<keyword evidence="6" id="KW-1208">Phospholipid metabolism</keyword>
<feature type="binding site" evidence="8">
    <location>
        <begin position="235"/>
        <end position="236"/>
    </location>
    <ligand>
        <name>substrate</name>
    </ligand>
</feature>
<feature type="binding site" evidence="9">
    <location>
        <position position="120"/>
    </location>
    <ligand>
        <name>NAD(+)</name>
        <dbReference type="ChEBI" id="CHEBI:57540"/>
    </ligand>
</feature>
<dbReference type="GO" id="GO:0008654">
    <property type="term" value="P:phospholipid biosynthetic process"/>
    <property type="evidence" value="ECO:0007669"/>
    <property type="project" value="UniProtKB-KW"/>
</dbReference>
<dbReference type="PIRSF" id="PIRSF000114">
    <property type="entry name" value="Glycerol-3-P_dh"/>
    <property type="match status" value="1"/>
</dbReference>
<dbReference type="InterPro" id="IPR006109">
    <property type="entry name" value="G3P_DH_NAD-dep_C"/>
</dbReference>
<dbReference type="GO" id="GO:0051287">
    <property type="term" value="F:NAD binding"/>
    <property type="evidence" value="ECO:0007669"/>
    <property type="project" value="InterPro"/>
</dbReference>
<dbReference type="Proteomes" id="UP000177528">
    <property type="component" value="Unassembled WGS sequence"/>
</dbReference>
<feature type="binding site" evidence="8">
    <location>
        <position position="87"/>
    </location>
    <ligand>
        <name>substrate</name>
    </ligand>
</feature>
<evidence type="ECO:0000259" key="12">
    <source>
        <dbReference type="Pfam" id="PF01210"/>
    </source>
</evidence>
<comment type="similarity">
    <text evidence="1 10">Belongs to the NAD-dependent glycerol-3-phosphate dehydrogenase family.</text>
</comment>
<keyword evidence="3 10" id="KW-0560">Oxidoreductase</keyword>
<evidence type="ECO:0000256" key="9">
    <source>
        <dbReference type="PIRSR" id="PIRSR000114-3"/>
    </source>
</evidence>
<evidence type="ECO:0000256" key="3">
    <source>
        <dbReference type="ARBA" id="ARBA00023002"/>
    </source>
</evidence>
<feature type="binding site" evidence="9">
    <location>
        <begin position="10"/>
        <end position="15"/>
    </location>
    <ligand>
        <name>NAD(+)</name>
        <dbReference type="ChEBI" id="CHEBI:57540"/>
    </ligand>
</feature>
<dbReference type="PANTHER" id="PTHR11728:SF1">
    <property type="entry name" value="GLYCEROL-3-PHOSPHATE DEHYDROGENASE [NAD(+)] 2, CHLOROPLASTIC"/>
    <property type="match status" value="1"/>
</dbReference>
<feature type="domain" description="Glycerol-3-phosphate dehydrogenase NAD-dependent C-terminal" evidence="13">
    <location>
        <begin position="160"/>
        <end position="293"/>
    </location>
</feature>